<dbReference type="EMBL" id="CAJOAY010034823">
    <property type="protein sequence ID" value="CAF4447531.1"/>
    <property type="molecule type" value="Genomic_DNA"/>
</dbReference>
<comment type="caution">
    <text evidence="1">The sequence shown here is derived from an EMBL/GenBank/DDBJ whole genome shotgun (WGS) entry which is preliminary data.</text>
</comment>
<evidence type="ECO:0000313" key="1">
    <source>
        <dbReference type="EMBL" id="CAF4447531.1"/>
    </source>
</evidence>
<sequence>MFNNNFIDLNKLNNLINTNFMFSLGTTSTTNTNKINMSSFTIPPMIVNSTQPEIEQFTLFVNKLIQADQLHQGYIRSCVRGNRNTDIVFYNIGGNYRFCPRKGTH</sequence>
<organism evidence="1 2">
    <name type="scientific">Adineta steineri</name>
    <dbReference type="NCBI Taxonomy" id="433720"/>
    <lineage>
        <taxon>Eukaryota</taxon>
        <taxon>Metazoa</taxon>
        <taxon>Spiralia</taxon>
        <taxon>Gnathifera</taxon>
        <taxon>Rotifera</taxon>
        <taxon>Eurotatoria</taxon>
        <taxon>Bdelloidea</taxon>
        <taxon>Adinetida</taxon>
        <taxon>Adinetidae</taxon>
        <taxon>Adineta</taxon>
    </lineage>
</organism>
<gene>
    <name evidence="1" type="ORF">OKA104_LOCUS53974</name>
</gene>
<dbReference type="AlphaFoldDB" id="A0A820S581"/>
<reference evidence="1" key="1">
    <citation type="submission" date="2021-02" db="EMBL/GenBank/DDBJ databases">
        <authorList>
            <person name="Nowell W R."/>
        </authorList>
    </citation>
    <scope>NUCLEOTIDE SEQUENCE</scope>
</reference>
<name>A0A820S581_9BILA</name>
<accession>A0A820S581</accession>
<protein>
    <submittedName>
        <fullName evidence="1">Uncharacterized protein</fullName>
    </submittedName>
</protein>
<dbReference type="Proteomes" id="UP000663881">
    <property type="component" value="Unassembled WGS sequence"/>
</dbReference>
<feature type="non-terminal residue" evidence="1">
    <location>
        <position position="105"/>
    </location>
</feature>
<evidence type="ECO:0000313" key="2">
    <source>
        <dbReference type="Proteomes" id="UP000663881"/>
    </source>
</evidence>
<proteinExistence type="predicted"/>